<dbReference type="InterPro" id="IPR036390">
    <property type="entry name" value="WH_DNA-bd_sf"/>
</dbReference>
<dbReference type="RefSeq" id="WP_058856756.1">
    <property type="nucleotide sequence ID" value="NZ_BMMH01000028.1"/>
</dbReference>
<reference evidence="2" key="1">
    <citation type="journal article" date="2014" name="Int. J. Syst. Evol. Microbiol.">
        <title>Complete genome sequence of Corynebacterium casei LMG S-19264T (=DSM 44701T), isolated from a smear-ripened cheese.</title>
        <authorList>
            <consortium name="US DOE Joint Genome Institute (JGI-PGF)"/>
            <person name="Walter F."/>
            <person name="Albersmeier A."/>
            <person name="Kalinowski J."/>
            <person name="Ruckert C."/>
        </authorList>
    </citation>
    <scope>NUCLEOTIDE SEQUENCE</scope>
    <source>
        <strain evidence="2">CGMCC 4.3508</strain>
    </source>
</reference>
<dbReference type="GO" id="GO:0003700">
    <property type="term" value="F:DNA-binding transcription factor activity"/>
    <property type="evidence" value="ECO:0007669"/>
    <property type="project" value="InterPro"/>
</dbReference>
<dbReference type="SMART" id="SM00347">
    <property type="entry name" value="HTH_MARR"/>
    <property type="match status" value="1"/>
</dbReference>
<dbReference type="InterPro" id="IPR039422">
    <property type="entry name" value="MarR/SlyA-like"/>
</dbReference>
<dbReference type="Gene3D" id="1.10.10.10">
    <property type="entry name" value="Winged helix-like DNA-binding domain superfamily/Winged helix DNA-binding domain"/>
    <property type="match status" value="1"/>
</dbReference>
<dbReference type="SUPFAM" id="SSF46785">
    <property type="entry name" value="Winged helix' DNA-binding domain"/>
    <property type="match status" value="1"/>
</dbReference>
<dbReference type="PANTHER" id="PTHR33164:SF43">
    <property type="entry name" value="HTH-TYPE TRANSCRIPTIONAL REPRESSOR YETL"/>
    <property type="match status" value="1"/>
</dbReference>
<gene>
    <name evidence="2" type="ORF">GCM10011588_65380</name>
</gene>
<dbReference type="InterPro" id="IPR000835">
    <property type="entry name" value="HTH_MarR-typ"/>
</dbReference>
<dbReference type="AlphaFoldDB" id="A0A917RX42"/>
<keyword evidence="3" id="KW-1185">Reference proteome</keyword>
<sequence>MENATALRTASLLHDCARKLTRSLDRQLAPLEVTAQQAALLINLANGATSPKRLAVALGTDTAGTTRLIDRLEAKNLLRRHRGTTDRRAVVLELTDTGRRLTPSLVPAFGATAADLFGTLADADIRQMGDLLARALTNAEPPHTDGSANG</sequence>
<reference evidence="2" key="2">
    <citation type="submission" date="2020-09" db="EMBL/GenBank/DDBJ databases">
        <authorList>
            <person name="Sun Q."/>
            <person name="Zhou Y."/>
        </authorList>
    </citation>
    <scope>NUCLEOTIDE SEQUENCE</scope>
    <source>
        <strain evidence="2">CGMCC 4.3508</strain>
    </source>
</reference>
<name>A0A917RX42_9NOCA</name>
<proteinExistence type="predicted"/>
<dbReference type="Proteomes" id="UP000638263">
    <property type="component" value="Unassembled WGS sequence"/>
</dbReference>
<dbReference type="PANTHER" id="PTHR33164">
    <property type="entry name" value="TRANSCRIPTIONAL REGULATOR, MARR FAMILY"/>
    <property type="match status" value="1"/>
</dbReference>
<dbReference type="InterPro" id="IPR036388">
    <property type="entry name" value="WH-like_DNA-bd_sf"/>
</dbReference>
<evidence type="ECO:0000313" key="3">
    <source>
        <dbReference type="Proteomes" id="UP000638263"/>
    </source>
</evidence>
<dbReference type="EMBL" id="BMMH01000028">
    <property type="protein sequence ID" value="GGL41632.1"/>
    <property type="molecule type" value="Genomic_DNA"/>
</dbReference>
<protein>
    <submittedName>
        <fullName evidence="2">MarR family transcriptional regulator</fullName>
    </submittedName>
</protein>
<dbReference type="Pfam" id="PF12802">
    <property type="entry name" value="MarR_2"/>
    <property type="match status" value="1"/>
</dbReference>
<comment type="caution">
    <text evidence="2">The sequence shown here is derived from an EMBL/GenBank/DDBJ whole genome shotgun (WGS) entry which is preliminary data.</text>
</comment>
<dbReference type="PROSITE" id="PS50995">
    <property type="entry name" value="HTH_MARR_2"/>
    <property type="match status" value="1"/>
</dbReference>
<feature type="domain" description="HTH marR-type" evidence="1">
    <location>
        <begin position="6"/>
        <end position="137"/>
    </location>
</feature>
<organism evidence="2 3">
    <name type="scientific">Nocardia jinanensis</name>
    <dbReference type="NCBI Taxonomy" id="382504"/>
    <lineage>
        <taxon>Bacteria</taxon>
        <taxon>Bacillati</taxon>
        <taxon>Actinomycetota</taxon>
        <taxon>Actinomycetes</taxon>
        <taxon>Mycobacteriales</taxon>
        <taxon>Nocardiaceae</taxon>
        <taxon>Nocardia</taxon>
    </lineage>
</organism>
<dbReference type="GO" id="GO:0006950">
    <property type="term" value="P:response to stress"/>
    <property type="evidence" value="ECO:0007669"/>
    <property type="project" value="TreeGrafter"/>
</dbReference>
<evidence type="ECO:0000259" key="1">
    <source>
        <dbReference type="PROSITE" id="PS50995"/>
    </source>
</evidence>
<dbReference type="PRINTS" id="PR00598">
    <property type="entry name" value="HTHMARR"/>
</dbReference>
<accession>A0A917RX42</accession>
<evidence type="ECO:0000313" key="2">
    <source>
        <dbReference type="EMBL" id="GGL41632.1"/>
    </source>
</evidence>